<name>A0A1T4ZUT1_9SPHI</name>
<sequence>MEDYIYLLRNIKYKKVCDLQGRGLWESNQLGELPAICKLHGNSSDNKEARDLKFFTMNIINLNFGEALTREQMKSISGGHRECYCGGGLNPWSCTVYVNDANPQNCTQICAETDCGESET</sequence>
<dbReference type="RefSeq" id="WP_079714866.1">
    <property type="nucleotide sequence ID" value="NZ_FUYS01000001.1"/>
</dbReference>
<dbReference type="STRING" id="623280.SAMN05660226_00121"/>
<reference evidence="1 2" key="1">
    <citation type="submission" date="2017-02" db="EMBL/GenBank/DDBJ databases">
        <authorList>
            <person name="Peterson S.W."/>
        </authorList>
    </citation>
    <scope>NUCLEOTIDE SEQUENCE [LARGE SCALE GENOMIC DNA]</scope>
    <source>
        <strain evidence="1 2">DSM 22899</strain>
    </source>
</reference>
<evidence type="ECO:0000313" key="1">
    <source>
        <dbReference type="EMBL" id="SKB26448.1"/>
    </source>
</evidence>
<organism evidence="1 2">
    <name type="scientific">Parapedobacter luteus</name>
    <dbReference type="NCBI Taxonomy" id="623280"/>
    <lineage>
        <taxon>Bacteria</taxon>
        <taxon>Pseudomonadati</taxon>
        <taxon>Bacteroidota</taxon>
        <taxon>Sphingobacteriia</taxon>
        <taxon>Sphingobacteriales</taxon>
        <taxon>Sphingobacteriaceae</taxon>
        <taxon>Parapedobacter</taxon>
    </lineage>
</organism>
<accession>A0A1T4ZUT1</accession>
<evidence type="ECO:0000313" key="2">
    <source>
        <dbReference type="Proteomes" id="UP000190541"/>
    </source>
</evidence>
<proteinExistence type="predicted"/>
<gene>
    <name evidence="1" type="ORF">SAMN05660226_00121</name>
</gene>
<dbReference type="Proteomes" id="UP000190541">
    <property type="component" value="Unassembled WGS sequence"/>
</dbReference>
<keyword evidence="2" id="KW-1185">Reference proteome</keyword>
<dbReference type="EMBL" id="FUYS01000001">
    <property type="protein sequence ID" value="SKB26448.1"/>
    <property type="molecule type" value="Genomic_DNA"/>
</dbReference>
<protein>
    <submittedName>
        <fullName evidence="1">Uncharacterized protein</fullName>
    </submittedName>
</protein>
<dbReference type="AlphaFoldDB" id="A0A1T4ZUT1"/>